<dbReference type="Proteomes" id="UP001055811">
    <property type="component" value="Linkage Group LG07"/>
</dbReference>
<reference evidence="2" key="1">
    <citation type="journal article" date="2022" name="Mol. Ecol. Resour.">
        <title>The genomes of chicory, endive, great burdock and yacon provide insights into Asteraceae palaeo-polyploidization history and plant inulin production.</title>
        <authorList>
            <person name="Fan W."/>
            <person name="Wang S."/>
            <person name="Wang H."/>
            <person name="Wang A."/>
            <person name="Jiang F."/>
            <person name="Liu H."/>
            <person name="Zhao H."/>
            <person name="Xu D."/>
            <person name="Zhang Y."/>
        </authorList>
    </citation>
    <scope>NUCLEOTIDE SEQUENCE [LARGE SCALE GENOMIC DNA]</scope>
    <source>
        <strain evidence="2">cv. Punajuju</strain>
    </source>
</reference>
<proteinExistence type="predicted"/>
<sequence length="124" mass="13665">MREIKSFMDVILGYFNVCSDGSNGDEDSTFVRSLVDIVSIWVYGEGTGNQLKRFFPLLSDEIINLVAEEPDGVIGLLAGAVILEMLLELNSMKDVFVAAAHAMRYGTNGNGKKRKETSVEKNKD</sequence>
<gene>
    <name evidence="1" type="ORF">L2E82_41333</name>
</gene>
<comment type="caution">
    <text evidence="1">The sequence shown here is derived from an EMBL/GenBank/DDBJ whole genome shotgun (WGS) entry which is preliminary data.</text>
</comment>
<protein>
    <submittedName>
        <fullName evidence="1">Uncharacterized protein</fullName>
    </submittedName>
</protein>
<evidence type="ECO:0000313" key="1">
    <source>
        <dbReference type="EMBL" id="KAI3711330.1"/>
    </source>
</evidence>
<dbReference type="EMBL" id="CM042015">
    <property type="protein sequence ID" value="KAI3711330.1"/>
    <property type="molecule type" value="Genomic_DNA"/>
</dbReference>
<keyword evidence="2" id="KW-1185">Reference proteome</keyword>
<evidence type="ECO:0000313" key="2">
    <source>
        <dbReference type="Proteomes" id="UP001055811"/>
    </source>
</evidence>
<reference evidence="1 2" key="2">
    <citation type="journal article" date="2022" name="Mol. Ecol. Resour.">
        <title>The genomes of chicory, endive, great burdock and yacon provide insights into Asteraceae paleo-polyploidization history and plant inulin production.</title>
        <authorList>
            <person name="Fan W."/>
            <person name="Wang S."/>
            <person name="Wang H."/>
            <person name="Wang A."/>
            <person name="Jiang F."/>
            <person name="Liu H."/>
            <person name="Zhao H."/>
            <person name="Xu D."/>
            <person name="Zhang Y."/>
        </authorList>
    </citation>
    <scope>NUCLEOTIDE SEQUENCE [LARGE SCALE GENOMIC DNA]</scope>
    <source>
        <strain evidence="2">cv. Punajuju</strain>
        <tissue evidence="1">Leaves</tissue>
    </source>
</reference>
<accession>A0ACB9ANV9</accession>
<name>A0ACB9ANV9_CICIN</name>
<organism evidence="1 2">
    <name type="scientific">Cichorium intybus</name>
    <name type="common">Chicory</name>
    <dbReference type="NCBI Taxonomy" id="13427"/>
    <lineage>
        <taxon>Eukaryota</taxon>
        <taxon>Viridiplantae</taxon>
        <taxon>Streptophyta</taxon>
        <taxon>Embryophyta</taxon>
        <taxon>Tracheophyta</taxon>
        <taxon>Spermatophyta</taxon>
        <taxon>Magnoliopsida</taxon>
        <taxon>eudicotyledons</taxon>
        <taxon>Gunneridae</taxon>
        <taxon>Pentapetalae</taxon>
        <taxon>asterids</taxon>
        <taxon>campanulids</taxon>
        <taxon>Asterales</taxon>
        <taxon>Asteraceae</taxon>
        <taxon>Cichorioideae</taxon>
        <taxon>Cichorieae</taxon>
        <taxon>Cichoriinae</taxon>
        <taxon>Cichorium</taxon>
    </lineage>
</organism>